<proteinExistence type="predicted"/>
<dbReference type="EMBL" id="CP152381">
    <property type="protein sequence ID" value="XAF56014.1"/>
    <property type="molecule type" value="Genomic_DNA"/>
</dbReference>
<evidence type="ECO:0000313" key="2">
    <source>
        <dbReference type="EMBL" id="XAF56014.1"/>
    </source>
</evidence>
<evidence type="ECO:0000313" key="3">
    <source>
        <dbReference type="Proteomes" id="UP001445268"/>
    </source>
</evidence>
<geneLocation type="plasmid" evidence="2 3">
    <name>unnamed1</name>
</geneLocation>
<dbReference type="EMBL" id="CP152380">
    <property type="protein sequence ID" value="XAF55176.1"/>
    <property type="molecule type" value="Genomic_DNA"/>
</dbReference>
<evidence type="ECO:0000313" key="1">
    <source>
        <dbReference type="EMBL" id="XAF55176.1"/>
    </source>
</evidence>
<name>A0ABZ3E6T6_9GAMM</name>
<dbReference type="Proteomes" id="UP001445268">
    <property type="component" value="Chromosome"/>
</dbReference>
<keyword evidence="3" id="KW-1185">Reference proteome</keyword>
<dbReference type="Proteomes" id="UP001445268">
    <property type="component" value="Plasmid unnamed1"/>
</dbReference>
<sequence>MVMEYLIKRAAAGADKGPEDRPDWVSDRNASAAAWQCVQDMKREKALYIRRHRTPTDFLVKKNYLIKGSEVAAAIGMNRATLMNTSSYSPHFRQYLDATNADLEEAKNAKLKRVEHPTATGTRKSRKDDLVNLVKELRMENEKLRALAAEPLGEIYEGLPLPIKKKLGIW</sequence>
<reference evidence="1 3" key="1">
    <citation type="submission" date="2024-04" db="EMBL/GenBank/DDBJ databases">
        <title>Marinobacter sp. SBY-1.</title>
        <authorList>
            <person name="Pan C."/>
        </authorList>
    </citation>
    <scope>NUCLEOTIDE SEQUENCE [LARGE SCALE GENOMIC DNA]</scope>
    <source>
        <strain evidence="1 3">SBY-1</strain>
        <plasmid evidence="2 3">unnamed1</plasmid>
    </source>
</reference>
<dbReference type="RefSeq" id="WP_200362900.1">
    <property type="nucleotide sequence ID" value="NZ_CP152380.1"/>
</dbReference>
<gene>
    <name evidence="1" type="ORF">AAGT77_06410</name>
    <name evidence="2" type="ORF">AAGT77_18955</name>
</gene>
<protein>
    <submittedName>
        <fullName evidence="1">Uncharacterized protein</fullName>
    </submittedName>
</protein>
<organism evidence="1 3">
    <name type="scientific">Marinobacter alkaliphilus</name>
    <dbReference type="NCBI Taxonomy" id="254719"/>
    <lineage>
        <taxon>Bacteria</taxon>
        <taxon>Pseudomonadati</taxon>
        <taxon>Pseudomonadota</taxon>
        <taxon>Gammaproteobacteria</taxon>
        <taxon>Pseudomonadales</taxon>
        <taxon>Marinobacteraceae</taxon>
        <taxon>Marinobacter</taxon>
    </lineage>
</organism>
<keyword evidence="2" id="KW-0614">Plasmid</keyword>
<accession>A0ABZ3E6T6</accession>